<dbReference type="EMBL" id="CP044016">
    <property type="protein sequence ID" value="QES88357.1"/>
    <property type="molecule type" value="Genomic_DNA"/>
</dbReference>
<dbReference type="Proteomes" id="UP000292424">
    <property type="component" value="Chromosome"/>
</dbReference>
<evidence type="ECO:0000313" key="2">
    <source>
        <dbReference type="Proteomes" id="UP000292424"/>
    </source>
</evidence>
<organism evidence="1 2">
    <name type="scientific">Rhizosphaericola mali</name>
    <dbReference type="NCBI Taxonomy" id="2545455"/>
    <lineage>
        <taxon>Bacteria</taxon>
        <taxon>Pseudomonadati</taxon>
        <taxon>Bacteroidota</taxon>
        <taxon>Chitinophagia</taxon>
        <taxon>Chitinophagales</taxon>
        <taxon>Chitinophagaceae</taxon>
        <taxon>Rhizosphaericola</taxon>
    </lineage>
</organism>
<evidence type="ECO:0008006" key="3">
    <source>
        <dbReference type="Google" id="ProtNLM"/>
    </source>
</evidence>
<evidence type="ECO:0000313" key="1">
    <source>
        <dbReference type="EMBL" id="QES88357.1"/>
    </source>
</evidence>
<proteinExistence type="predicted"/>
<dbReference type="Gene3D" id="2.40.70.10">
    <property type="entry name" value="Acid Proteases"/>
    <property type="match status" value="2"/>
</dbReference>
<sequence length="412" mass="46238">MILLGLPILGQAQFSNKQERIKEIVQLINQKDAAGLSNLMNENSRLGDFPYPGNNVRFLDAVLFQYPTISEYKIQSENLIGNQNDSIVLSAKYSNGKTTYPSIVFDKNGKIIQLNIIKQPENWDAEKAYQSVWERSKIESTNAISMIRLNGLIYLSAILNGINGYFMLDSGAPFIILNKRFADSSGTTAIKMELRGVGGKSPQPIKSVKNQLIIGNLHLDNLDLPAMNMESNSTWEDSTFFGLIGQAFLNNYASEFDFKNNKLVLHSLEAYSNYHEKKMKDSISFKMVRHIPIIRTIINNQSFNFGLDCGANANVVNNSFVDNIGAQFEFDNKDVAINEVAQTQQKNQTGYIKKMQIGNKILLPQYSVVSDASLGYGLNSKNNEVSGLLGIPFLEQFHFIINYKSKNIQILK</sequence>
<name>A0A5P2FZI2_9BACT</name>
<keyword evidence="2" id="KW-1185">Reference proteome</keyword>
<reference evidence="1 2" key="1">
    <citation type="submission" date="2019-09" db="EMBL/GenBank/DDBJ databases">
        <title>Complete genome sequence of Arachidicoccus sp. B3-10 isolated from apple orchard soil.</title>
        <authorList>
            <person name="Kim H.S."/>
            <person name="Han K.-I."/>
            <person name="Suh M.K."/>
            <person name="Lee K.C."/>
            <person name="Eom M.K."/>
            <person name="Kim J.-S."/>
            <person name="Kang S.W."/>
            <person name="Sin Y."/>
            <person name="Lee J.-S."/>
        </authorList>
    </citation>
    <scope>NUCLEOTIDE SEQUENCE [LARGE SCALE GENOMIC DNA]</scope>
    <source>
        <strain evidence="1 2">B3-10</strain>
    </source>
</reference>
<dbReference type="RefSeq" id="WP_131329245.1">
    <property type="nucleotide sequence ID" value="NZ_CP044016.1"/>
</dbReference>
<dbReference type="OrthoDB" id="3521766at2"/>
<dbReference type="InterPro" id="IPR034122">
    <property type="entry name" value="Retropepsin-like_bacterial"/>
</dbReference>
<dbReference type="Pfam" id="PF13975">
    <property type="entry name" value="gag-asp_proteas"/>
    <property type="match status" value="1"/>
</dbReference>
<dbReference type="KEGG" id="arac:E0W69_006680"/>
<gene>
    <name evidence="1" type="ORF">E0W69_006680</name>
</gene>
<protein>
    <recommendedName>
        <fullName evidence="3">Aspartyl protease</fullName>
    </recommendedName>
</protein>
<dbReference type="SUPFAM" id="SSF50630">
    <property type="entry name" value="Acid proteases"/>
    <property type="match status" value="2"/>
</dbReference>
<dbReference type="Pfam" id="PF13650">
    <property type="entry name" value="Asp_protease_2"/>
    <property type="match status" value="1"/>
</dbReference>
<dbReference type="CDD" id="cd05483">
    <property type="entry name" value="retropepsin_like_bacteria"/>
    <property type="match status" value="1"/>
</dbReference>
<dbReference type="InterPro" id="IPR021109">
    <property type="entry name" value="Peptidase_aspartic_dom_sf"/>
</dbReference>
<dbReference type="AlphaFoldDB" id="A0A5P2FZI2"/>
<accession>A0A5P2FZI2</accession>